<sequence>MERYERNMSMLSEDENKKLSSFKVCVVGSGGLGGYVIEMLGRLGIGHITAVDSDVFDETNLNRQILSTKNTIGKSKVMVAKERMDEVNDTITLNPIYKRLDGKNGEEILKGHDLVIDALDSIDTRLLLQHICKELGIPLIHGAIAGWYGQVCTILPGDDTLNIIYKKSGNGLEKKIGNPSFTPALVASIQVSEALKVLMNKGELIRKKLLYIDLLENEYITLNLE</sequence>
<dbReference type="CDD" id="cd00757">
    <property type="entry name" value="ThiF_MoeB_HesA_family"/>
    <property type="match status" value="1"/>
</dbReference>
<dbReference type="Pfam" id="PF00899">
    <property type="entry name" value="ThiF"/>
    <property type="match status" value="1"/>
</dbReference>
<dbReference type="InterPro" id="IPR035985">
    <property type="entry name" value="Ubiquitin-activating_enz"/>
</dbReference>
<dbReference type="OrthoDB" id="9804286at2"/>
<dbReference type="AlphaFoldDB" id="A0A267MK93"/>
<dbReference type="InterPro" id="IPR000594">
    <property type="entry name" value="ThiF_NAD_FAD-bd"/>
</dbReference>
<comment type="caution">
    <text evidence="2">The sequence shown here is derived from an EMBL/GenBank/DDBJ whole genome shotgun (WGS) entry which is preliminary data.</text>
</comment>
<proteinExistence type="predicted"/>
<gene>
    <name evidence="2" type="ORF">CCE28_07890</name>
</gene>
<dbReference type="RefSeq" id="WP_095132713.1">
    <property type="nucleotide sequence ID" value="NZ_NIBG01000005.1"/>
</dbReference>
<evidence type="ECO:0000313" key="3">
    <source>
        <dbReference type="Proteomes" id="UP000216024"/>
    </source>
</evidence>
<accession>A0A267MK93</accession>
<name>A0A267MK93_9FIRM</name>
<dbReference type="EMBL" id="NIBG01000005">
    <property type="protein sequence ID" value="PAB59867.1"/>
    <property type="molecule type" value="Genomic_DNA"/>
</dbReference>
<protein>
    <submittedName>
        <fullName evidence="2">Molybdopterin biosynthesis protein MoeB</fullName>
    </submittedName>
</protein>
<reference evidence="2 3" key="1">
    <citation type="submission" date="2017-06" db="EMBL/GenBank/DDBJ databases">
        <title>Draft genome sequence of anaerobic fermentative bacterium Anaeromicrobium sediminis DY2726D isolated from West Pacific Ocean sediments.</title>
        <authorList>
            <person name="Zeng X."/>
        </authorList>
    </citation>
    <scope>NUCLEOTIDE SEQUENCE [LARGE SCALE GENOMIC DNA]</scope>
    <source>
        <strain evidence="2 3">DY2726D</strain>
    </source>
</reference>
<keyword evidence="3" id="KW-1185">Reference proteome</keyword>
<feature type="domain" description="THIF-type NAD/FAD binding fold" evidence="1">
    <location>
        <begin position="4"/>
        <end position="222"/>
    </location>
</feature>
<dbReference type="Gene3D" id="3.40.50.720">
    <property type="entry name" value="NAD(P)-binding Rossmann-like Domain"/>
    <property type="match status" value="1"/>
</dbReference>
<dbReference type="PANTHER" id="PTHR43267:SF1">
    <property type="entry name" value="TRNA THREONYLCARBAMOYLADENOSINE DEHYDRATASE"/>
    <property type="match status" value="1"/>
</dbReference>
<dbReference type="GO" id="GO:0008641">
    <property type="term" value="F:ubiquitin-like modifier activating enzyme activity"/>
    <property type="evidence" value="ECO:0007669"/>
    <property type="project" value="InterPro"/>
</dbReference>
<dbReference type="Proteomes" id="UP000216024">
    <property type="component" value="Unassembled WGS sequence"/>
</dbReference>
<dbReference type="GO" id="GO:0061503">
    <property type="term" value="F:tRNA threonylcarbamoyladenosine dehydratase"/>
    <property type="evidence" value="ECO:0007669"/>
    <property type="project" value="TreeGrafter"/>
</dbReference>
<organism evidence="2 3">
    <name type="scientific">Anaeromicrobium sediminis</name>
    <dbReference type="NCBI Taxonomy" id="1478221"/>
    <lineage>
        <taxon>Bacteria</taxon>
        <taxon>Bacillati</taxon>
        <taxon>Bacillota</taxon>
        <taxon>Clostridia</taxon>
        <taxon>Peptostreptococcales</taxon>
        <taxon>Thermotaleaceae</taxon>
        <taxon>Anaeromicrobium</taxon>
    </lineage>
</organism>
<evidence type="ECO:0000259" key="1">
    <source>
        <dbReference type="Pfam" id="PF00899"/>
    </source>
</evidence>
<evidence type="ECO:0000313" key="2">
    <source>
        <dbReference type="EMBL" id="PAB59867.1"/>
    </source>
</evidence>
<dbReference type="GO" id="GO:0061504">
    <property type="term" value="P:cyclic threonylcarbamoyladenosine biosynthetic process"/>
    <property type="evidence" value="ECO:0007669"/>
    <property type="project" value="TreeGrafter"/>
</dbReference>
<dbReference type="InterPro" id="IPR045886">
    <property type="entry name" value="ThiF/MoeB/HesA"/>
</dbReference>
<dbReference type="SUPFAM" id="SSF69572">
    <property type="entry name" value="Activating enzymes of the ubiquitin-like proteins"/>
    <property type="match status" value="1"/>
</dbReference>
<dbReference type="PANTHER" id="PTHR43267">
    <property type="entry name" value="TRNA THREONYLCARBAMOYLADENOSINE DEHYDRATASE"/>
    <property type="match status" value="1"/>
</dbReference>